<accession>A0A1Y1HWX2</accession>
<evidence type="ECO:0000313" key="3">
    <source>
        <dbReference type="Proteomes" id="UP000054558"/>
    </source>
</evidence>
<gene>
    <name evidence="2" type="ORF">KFL_000520190</name>
</gene>
<dbReference type="AlphaFoldDB" id="A0A1Y1HWX2"/>
<name>A0A1Y1HWX2_KLENI</name>
<dbReference type="CDD" id="cd03139">
    <property type="entry name" value="GATase1_PfpI_2"/>
    <property type="match status" value="1"/>
</dbReference>
<sequence>MAAGFAPLVVAMVLYHNMTMLDVVGPYEVLHRLPNVVVKFVGDKAGTVIRDTQGTLGLVADYSFDDVPRPDVLLVPGGSNNTYGYDKRFINWLQKADETTIYTTTVCTGAVLIGPSGLTKGKVMATHWAVYDQLAQFGAHYARARYFKDGKLISSAGVSAGIDAAIYLASLLTDEVTARWAQMVIQYDPQPPFSTGQASQADPQVWDLFKSPKYGGYGNHSFSPGPRGCFEEAVCTQECAIK</sequence>
<dbReference type="OrthoDB" id="531033at2759"/>
<keyword evidence="3" id="KW-1185">Reference proteome</keyword>
<dbReference type="InterPro" id="IPR002818">
    <property type="entry name" value="DJ-1/PfpI"/>
</dbReference>
<dbReference type="PANTHER" id="PTHR43130:SF3">
    <property type="entry name" value="HTH-TYPE TRANSCRIPTIONAL REGULATOR RV1931C"/>
    <property type="match status" value="1"/>
</dbReference>
<evidence type="ECO:0000313" key="2">
    <source>
        <dbReference type="EMBL" id="GAQ80348.1"/>
    </source>
</evidence>
<dbReference type="InterPro" id="IPR052158">
    <property type="entry name" value="INH-QAR"/>
</dbReference>
<dbReference type="PANTHER" id="PTHR43130">
    <property type="entry name" value="ARAC-FAMILY TRANSCRIPTIONAL REGULATOR"/>
    <property type="match status" value="1"/>
</dbReference>
<reference evidence="2 3" key="1">
    <citation type="journal article" date="2014" name="Nat. Commun.">
        <title>Klebsormidium flaccidum genome reveals primary factors for plant terrestrial adaptation.</title>
        <authorList>
            <person name="Hori K."/>
            <person name="Maruyama F."/>
            <person name="Fujisawa T."/>
            <person name="Togashi T."/>
            <person name="Yamamoto N."/>
            <person name="Seo M."/>
            <person name="Sato S."/>
            <person name="Yamada T."/>
            <person name="Mori H."/>
            <person name="Tajima N."/>
            <person name="Moriyama T."/>
            <person name="Ikeuchi M."/>
            <person name="Watanabe M."/>
            <person name="Wada H."/>
            <person name="Kobayashi K."/>
            <person name="Saito M."/>
            <person name="Masuda T."/>
            <person name="Sasaki-Sekimoto Y."/>
            <person name="Mashiguchi K."/>
            <person name="Awai K."/>
            <person name="Shimojima M."/>
            <person name="Masuda S."/>
            <person name="Iwai M."/>
            <person name="Nobusawa T."/>
            <person name="Narise T."/>
            <person name="Kondo S."/>
            <person name="Saito H."/>
            <person name="Sato R."/>
            <person name="Murakawa M."/>
            <person name="Ihara Y."/>
            <person name="Oshima-Yamada Y."/>
            <person name="Ohtaka K."/>
            <person name="Satoh M."/>
            <person name="Sonobe K."/>
            <person name="Ishii M."/>
            <person name="Ohtani R."/>
            <person name="Kanamori-Sato M."/>
            <person name="Honoki R."/>
            <person name="Miyazaki D."/>
            <person name="Mochizuki H."/>
            <person name="Umetsu J."/>
            <person name="Higashi K."/>
            <person name="Shibata D."/>
            <person name="Kamiya Y."/>
            <person name="Sato N."/>
            <person name="Nakamura Y."/>
            <person name="Tabata S."/>
            <person name="Ida S."/>
            <person name="Kurokawa K."/>
            <person name="Ohta H."/>
        </authorList>
    </citation>
    <scope>NUCLEOTIDE SEQUENCE [LARGE SCALE GENOMIC DNA]</scope>
    <source>
        <strain evidence="2 3">NIES-2285</strain>
    </source>
</reference>
<dbReference type="Gene3D" id="3.40.50.880">
    <property type="match status" value="1"/>
</dbReference>
<dbReference type="Proteomes" id="UP000054558">
    <property type="component" value="Unassembled WGS sequence"/>
</dbReference>
<dbReference type="STRING" id="105231.A0A1Y1HWX2"/>
<proteinExistence type="predicted"/>
<dbReference type="EMBL" id="DF237001">
    <property type="protein sequence ID" value="GAQ80348.1"/>
    <property type="molecule type" value="Genomic_DNA"/>
</dbReference>
<dbReference type="SUPFAM" id="SSF52317">
    <property type="entry name" value="Class I glutamine amidotransferase-like"/>
    <property type="match status" value="1"/>
</dbReference>
<dbReference type="InterPro" id="IPR029062">
    <property type="entry name" value="Class_I_gatase-like"/>
</dbReference>
<feature type="domain" description="DJ-1/PfpI" evidence="1">
    <location>
        <begin position="10"/>
        <end position="163"/>
    </location>
</feature>
<dbReference type="OMA" id="DMIGPYE"/>
<protein>
    <recommendedName>
        <fullName evidence="1">DJ-1/PfpI domain-containing protein</fullName>
    </recommendedName>
</protein>
<dbReference type="Pfam" id="PF01965">
    <property type="entry name" value="DJ-1_PfpI"/>
    <property type="match status" value="1"/>
</dbReference>
<organism evidence="2 3">
    <name type="scientific">Klebsormidium nitens</name>
    <name type="common">Green alga</name>
    <name type="synonym">Ulothrix nitens</name>
    <dbReference type="NCBI Taxonomy" id="105231"/>
    <lineage>
        <taxon>Eukaryota</taxon>
        <taxon>Viridiplantae</taxon>
        <taxon>Streptophyta</taxon>
        <taxon>Klebsormidiophyceae</taxon>
        <taxon>Klebsormidiales</taxon>
        <taxon>Klebsormidiaceae</taxon>
        <taxon>Klebsormidium</taxon>
    </lineage>
</organism>
<evidence type="ECO:0000259" key="1">
    <source>
        <dbReference type="Pfam" id="PF01965"/>
    </source>
</evidence>